<keyword evidence="5" id="KW-0547">Nucleotide-binding</keyword>
<dbReference type="CDD" id="cd01712">
    <property type="entry name" value="PPase_ThiI"/>
    <property type="match status" value="1"/>
</dbReference>
<dbReference type="Gene3D" id="3.40.50.620">
    <property type="entry name" value="HUPs"/>
    <property type="match status" value="1"/>
</dbReference>
<organism evidence="10 11">
    <name type="scientific">Biomphalaria glabrata</name>
    <name type="common">Bloodfluke planorb</name>
    <name type="synonym">Freshwater snail</name>
    <dbReference type="NCBI Taxonomy" id="6526"/>
    <lineage>
        <taxon>Eukaryota</taxon>
        <taxon>Metazoa</taxon>
        <taxon>Spiralia</taxon>
        <taxon>Lophotrochozoa</taxon>
        <taxon>Mollusca</taxon>
        <taxon>Gastropoda</taxon>
        <taxon>Heterobranchia</taxon>
        <taxon>Euthyneura</taxon>
        <taxon>Panpulmonata</taxon>
        <taxon>Hygrophila</taxon>
        <taxon>Lymnaeoidea</taxon>
        <taxon>Planorbidae</taxon>
        <taxon>Biomphalaria</taxon>
    </lineage>
</organism>
<dbReference type="GO" id="GO:0009228">
    <property type="term" value="P:thiamine biosynthetic process"/>
    <property type="evidence" value="ECO:0007669"/>
    <property type="project" value="UniProtKB-KW"/>
</dbReference>
<evidence type="ECO:0000256" key="2">
    <source>
        <dbReference type="ARBA" id="ARBA00022490"/>
    </source>
</evidence>
<reference evidence="10" key="1">
    <citation type="submission" date="2020-05" db="UniProtKB">
        <authorList>
            <consortium name="EnsemblMetazoa"/>
        </authorList>
    </citation>
    <scope>IDENTIFICATION</scope>
    <source>
        <strain evidence="10">BB02</strain>
    </source>
</reference>
<evidence type="ECO:0000259" key="9">
    <source>
        <dbReference type="Pfam" id="PF02568"/>
    </source>
</evidence>
<gene>
    <name evidence="10" type="primary">106064508</name>
</gene>
<dbReference type="HAMAP" id="MF_00021">
    <property type="entry name" value="ThiI"/>
    <property type="match status" value="1"/>
</dbReference>
<dbReference type="Pfam" id="PF02568">
    <property type="entry name" value="ThiI"/>
    <property type="match status" value="1"/>
</dbReference>
<keyword evidence="6" id="KW-0067">ATP-binding</keyword>
<dbReference type="InterPro" id="IPR020536">
    <property type="entry name" value="ThiI_AANH"/>
</dbReference>
<dbReference type="FunFam" id="3.40.50.620:FF:000053">
    <property type="entry name" value="Probable tRNA sulfurtransferase"/>
    <property type="match status" value="1"/>
</dbReference>
<evidence type="ECO:0000256" key="4">
    <source>
        <dbReference type="ARBA" id="ARBA00022679"/>
    </source>
</evidence>
<dbReference type="EnsemblMetazoa" id="BGLB031581-RA">
    <property type="protein sequence ID" value="BGLB031581-PA"/>
    <property type="gene ID" value="BGLB031581"/>
</dbReference>
<dbReference type="GO" id="GO:0005524">
    <property type="term" value="F:ATP binding"/>
    <property type="evidence" value="ECO:0007669"/>
    <property type="project" value="UniProtKB-KW"/>
</dbReference>
<keyword evidence="8" id="KW-0784">Thiamine biosynthesis</keyword>
<keyword evidence="4" id="KW-0808">Transferase</keyword>
<keyword evidence="3" id="KW-0820">tRNA-binding</keyword>
<evidence type="ECO:0000313" key="11">
    <source>
        <dbReference type="Proteomes" id="UP000076420"/>
    </source>
</evidence>
<dbReference type="GO" id="GO:0002937">
    <property type="term" value="P:tRNA 4-thiouridine biosynthesis"/>
    <property type="evidence" value="ECO:0007669"/>
    <property type="project" value="TreeGrafter"/>
</dbReference>
<dbReference type="GO" id="GO:0052837">
    <property type="term" value="P:thiazole biosynthetic process"/>
    <property type="evidence" value="ECO:0007669"/>
    <property type="project" value="TreeGrafter"/>
</dbReference>
<evidence type="ECO:0000313" key="10">
    <source>
        <dbReference type="EnsemblMetazoa" id="BGLB031581-PA"/>
    </source>
</evidence>
<dbReference type="Proteomes" id="UP000076420">
    <property type="component" value="Unassembled WGS sequence"/>
</dbReference>
<dbReference type="GO" id="GO:0004810">
    <property type="term" value="F:CCA tRNA nucleotidyltransferase activity"/>
    <property type="evidence" value="ECO:0007669"/>
    <property type="project" value="InterPro"/>
</dbReference>
<evidence type="ECO:0000256" key="6">
    <source>
        <dbReference type="ARBA" id="ARBA00022840"/>
    </source>
</evidence>
<name>A0A2C9LIV9_BIOGL</name>
<dbReference type="InterPro" id="IPR050102">
    <property type="entry name" value="tRNA_sulfurtransferase_ThiI"/>
</dbReference>
<comment type="subcellular location">
    <subcellularLocation>
        <location evidence="1">Cytoplasm</location>
    </subcellularLocation>
</comment>
<dbReference type="PANTHER" id="PTHR43209">
    <property type="entry name" value="TRNA SULFURTRANSFERASE"/>
    <property type="match status" value="1"/>
</dbReference>
<dbReference type="STRING" id="6526.A0A2C9LIV9"/>
<feature type="domain" description="Thil AANH" evidence="9">
    <location>
        <begin position="253"/>
        <end position="448"/>
    </location>
</feature>
<evidence type="ECO:0000256" key="1">
    <source>
        <dbReference type="ARBA" id="ARBA00004496"/>
    </source>
</evidence>
<evidence type="ECO:0000256" key="7">
    <source>
        <dbReference type="ARBA" id="ARBA00022884"/>
    </source>
</evidence>
<dbReference type="AlphaFoldDB" id="A0A2C9LIV9"/>
<dbReference type="InterPro" id="IPR003720">
    <property type="entry name" value="tRNA_STrfase"/>
</dbReference>
<keyword evidence="7" id="KW-0694">RNA-binding</keyword>
<proteinExistence type="inferred from homology"/>
<dbReference type="SUPFAM" id="SSF143437">
    <property type="entry name" value="THUMP domain-like"/>
    <property type="match status" value="1"/>
</dbReference>
<dbReference type="InterPro" id="IPR014729">
    <property type="entry name" value="Rossmann-like_a/b/a_fold"/>
</dbReference>
<dbReference type="PANTHER" id="PTHR43209:SF1">
    <property type="entry name" value="TRNA SULFURTRANSFERASE"/>
    <property type="match status" value="1"/>
</dbReference>
<accession>A0A2C9LIV9</accession>
<sequence>MNPRVVIDEIHAGINGDYFREKQNNKEEDALKDILSNEEDFKNFLALITSLSSMYNPVIDMPYVISSKNGEYIVVEGNRRILALKLLSKILHMPEYDEIIANLDEEISVESLDDDDEQGSNSNDNSQNRMKNYNKIINVIRDHKEKITEIDVNFINGADSNKESDGIRAAVFANHITGKKLHNQPYYIECERKDKRYQKSSLEIKQYLAHDIEKKTGIVGSFDCDFALSVIVYENFFFLCENKRKGVGGLPVGTSGRALILISGGIDSPVAAYELMKRGMEVEYVHFITPPQTSDLALRKVKDLISKLNDFAPNPQKLYIVDFAKMQHEIMCSAKEEYRIVLMRRMFYRLAEAIANNNKIQAIATGESLGQVASQTIENLQSVDSVIDMIVIRPLITFDKVQTIEIAQRIGTYDISIRPYEDCCTLFVPKNPVIKSKTYIAKHEEEKMLMLEILKTIMDSEITEEITN</sequence>
<dbReference type="InterPro" id="IPR049961">
    <property type="entry name" value="ThiI_N"/>
</dbReference>
<dbReference type="SUPFAM" id="SSF52402">
    <property type="entry name" value="Adenine nucleotide alpha hydrolases-like"/>
    <property type="match status" value="1"/>
</dbReference>
<protein>
    <recommendedName>
        <fullName evidence="9">Thil AANH domain-containing protein</fullName>
    </recommendedName>
</protein>
<evidence type="ECO:0000256" key="3">
    <source>
        <dbReference type="ARBA" id="ARBA00022555"/>
    </source>
</evidence>
<dbReference type="GO" id="GO:0016783">
    <property type="term" value="F:sulfurtransferase activity"/>
    <property type="evidence" value="ECO:0007669"/>
    <property type="project" value="InterPro"/>
</dbReference>
<dbReference type="GO" id="GO:0005829">
    <property type="term" value="C:cytosol"/>
    <property type="evidence" value="ECO:0007669"/>
    <property type="project" value="TreeGrafter"/>
</dbReference>
<dbReference type="VEuPathDB" id="VectorBase:BGLB031581"/>
<dbReference type="Gene3D" id="3.30.2130.30">
    <property type="match status" value="1"/>
</dbReference>
<keyword evidence="2" id="KW-0963">Cytoplasm</keyword>
<dbReference type="NCBIfam" id="TIGR00342">
    <property type="entry name" value="tRNA uracil 4-sulfurtransferase ThiI"/>
    <property type="match status" value="1"/>
</dbReference>
<dbReference type="GO" id="GO:0000049">
    <property type="term" value="F:tRNA binding"/>
    <property type="evidence" value="ECO:0007669"/>
    <property type="project" value="UniProtKB-KW"/>
</dbReference>
<evidence type="ECO:0000256" key="5">
    <source>
        <dbReference type="ARBA" id="ARBA00022741"/>
    </source>
</evidence>
<evidence type="ECO:0000256" key="8">
    <source>
        <dbReference type="ARBA" id="ARBA00022977"/>
    </source>
</evidence>